<dbReference type="OMA" id="TLWAHFY"/>
<dbReference type="GO" id="GO:0016020">
    <property type="term" value="C:membrane"/>
    <property type="evidence" value="ECO:0007669"/>
    <property type="project" value="UniProtKB-SubCell"/>
</dbReference>
<feature type="transmembrane region" description="Helical" evidence="7">
    <location>
        <begin position="523"/>
        <end position="544"/>
    </location>
</feature>
<feature type="transmembrane region" description="Helical" evidence="7">
    <location>
        <begin position="372"/>
        <end position="392"/>
    </location>
</feature>
<dbReference type="GO" id="GO:0012505">
    <property type="term" value="C:endomembrane system"/>
    <property type="evidence" value="ECO:0007669"/>
    <property type="project" value="TreeGrafter"/>
</dbReference>
<feature type="compositionally biased region" description="Low complexity" evidence="6">
    <location>
        <begin position="82"/>
        <end position="99"/>
    </location>
</feature>
<dbReference type="STRING" id="5286.A0A0K3CK40"/>
<evidence type="ECO:0000256" key="7">
    <source>
        <dbReference type="SAM" id="Phobius"/>
    </source>
</evidence>
<dbReference type="PANTHER" id="PTHR21347">
    <property type="entry name" value="CLEFT LIP AND PALATE ASSOCIATED TRANSMEMBRANE PROTEIN-RELATED"/>
    <property type="match status" value="1"/>
</dbReference>
<dbReference type="PANTHER" id="PTHR21347:SF0">
    <property type="entry name" value="LIPID SCRAMBLASE CLPTM1L"/>
    <property type="match status" value="1"/>
</dbReference>
<evidence type="ECO:0000313" key="8">
    <source>
        <dbReference type="EMBL" id="CTR10069.1"/>
    </source>
</evidence>
<dbReference type="Proteomes" id="UP000239560">
    <property type="component" value="Unassembled WGS sequence"/>
</dbReference>
<feature type="region of interest" description="Disordered" evidence="6">
    <location>
        <begin position="1"/>
        <end position="36"/>
    </location>
</feature>
<dbReference type="EMBL" id="CWKI01000012">
    <property type="protein sequence ID" value="CTR10069.1"/>
    <property type="molecule type" value="Genomic_DNA"/>
</dbReference>
<dbReference type="InterPro" id="IPR008429">
    <property type="entry name" value="CLPTM1"/>
</dbReference>
<evidence type="ECO:0000256" key="5">
    <source>
        <dbReference type="ARBA" id="ARBA00023136"/>
    </source>
</evidence>
<proteinExistence type="inferred from homology"/>
<dbReference type="EMBL" id="LCTV02000012">
    <property type="protein sequence ID" value="PRQ71309.1"/>
    <property type="molecule type" value="Genomic_DNA"/>
</dbReference>
<keyword evidence="10" id="KW-1185">Reference proteome</keyword>
<evidence type="ECO:0000256" key="1">
    <source>
        <dbReference type="ARBA" id="ARBA00004141"/>
    </source>
</evidence>
<dbReference type="Pfam" id="PF05602">
    <property type="entry name" value="CLPTM1"/>
    <property type="match status" value="1"/>
</dbReference>
<organism evidence="8 10">
    <name type="scientific">Rhodotorula toruloides</name>
    <name type="common">Yeast</name>
    <name type="synonym">Rhodosporidium toruloides</name>
    <dbReference type="NCBI Taxonomy" id="5286"/>
    <lineage>
        <taxon>Eukaryota</taxon>
        <taxon>Fungi</taxon>
        <taxon>Dikarya</taxon>
        <taxon>Basidiomycota</taxon>
        <taxon>Pucciniomycotina</taxon>
        <taxon>Microbotryomycetes</taxon>
        <taxon>Sporidiobolales</taxon>
        <taxon>Sporidiobolaceae</taxon>
        <taxon>Rhodotorula</taxon>
    </lineage>
</organism>
<feature type="transmembrane region" description="Helical" evidence="7">
    <location>
        <begin position="433"/>
        <end position="452"/>
    </location>
</feature>
<evidence type="ECO:0000256" key="4">
    <source>
        <dbReference type="ARBA" id="ARBA00022989"/>
    </source>
</evidence>
<keyword evidence="5 7" id="KW-0472">Membrane</keyword>
<sequence length="664" mass="74817">MRRASARPGPAARGDRGQRAAAAQPGQDNAGGGGAFSGILKQAAFAYLTSRLVSYLFTGKSTFSPPPPPATVSTPDTQSTGPASPANSAPSSSSSPPASQQEPPLHPLWPPKTLLDFHLTLSPESDPSNVNPLDSRFPSITWEGIELGRASKWSRVWETEWDVPESVQHNGSFFLDAFVARAGSDLVKDAEEGQVLHVRKALTRYYPQKRVKVVKNLLSGEPANSAEKEDEPEAEETEEERKARPIVSFYHPNVTLELVTESGPLAYATLPPPVKQHVHIARNGQRTFDSKQTYFPIVYPNDFWLLSSHMFPLNTSTTRVPLRVELKPTSHFKFQMLSTMDDAFTKQSAATGGGRGELDEIKRILIETNPTLLITTVVVSVLHMLFEFLAFTSDVKHWRGKKELVGVSVRTILTNVFVQLVVLLYLVDQSEETNYMIIASSGIGVAIEAWKITKAVDIRIRPNPARPLFPYSLEVKDKHVLTEDELKTQEYDRLAFKWVAWGTTPFLIGWTIYSLLYQPHKSWYSFTVQTMYSFVGAFGFVQLVPQLIINYKLRSVAHIPMKAMGYKVLSTVIDDFFAFIIKMPILHRLACFRDDLVFLILLYQALMHLWYVRVQMWIYRVDPNRENEYGQKLTEDEAKKLLEQQAKKERERVGGEKGESKKTQ</sequence>
<dbReference type="AlphaFoldDB" id="A0A0K3CK40"/>
<comment type="subcellular location">
    <subcellularLocation>
        <location evidence="1">Membrane</location>
        <topology evidence="1">Multi-pass membrane protein</topology>
    </subcellularLocation>
</comment>
<gene>
    <name evidence="8" type="primary">FGENESH: predicted gene_12.90</name>
    <name evidence="9" type="ORF">AAT19DRAFT_10167</name>
    <name evidence="8" type="ORF">BN2166_0059300</name>
</gene>
<comment type="similarity">
    <text evidence="2">Belongs to the CLPTM1 family.</text>
</comment>
<keyword evidence="3 7" id="KW-0812">Transmembrane</keyword>
<evidence type="ECO:0000313" key="11">
    <source>
        <dbReference type="Proteomes" id="UP000239560"/>
    </source>
</evidence>
<evidence type="ECO:0000256" key="6">
    <source>
        <dbReference type="SAM" id="MobiDB-lite"/>
    </source>
</evidence>
<evidence type="ECO:0000313" key="10">
    <source>
        <dbReference type="Proteomes" id="UP000199069"/>
    </source>
</evidence>
<evidence type="ECO:0000256" key="2">
    <source>
        <dbReference type="ARBA" id="ARBA00009310"/>
    </source>
</evidence>
<name>A0A0K3CK40_RHOTO</name>
<feature type="transmembrane region" description="Helical" evidence="7">
    <location>
        <begin position="498"/>
        <end position="517"/>
    </location>
</feature>
<dbReference type="Proteomes" id="UP000199069">
    <property type="component" value="Unassembled WGS sequence"/>
</dbReference>
<feature type="transmembrane region" description="Helical" evidence="7">
    <location>
        <begin position="596"/>
        <end position="612"/>
    </location>
</feature>
<feature type="compositionally biased region" description="Acidic residues" evidence="6">
    <location>
        <begin position="228"/>
        <end position="238"/>
    </location>
</feature>
<reference evidence="8 10" key="1">
    <citation type="submission" date="2015-07" db="EMBL/GenBank/DDBJ databases">
        <authorList>
            <person name="Cajimat M.N.B."/>
            <person name="Milazzo M.L."/>
            <person name="Fulhorst C.F."/>
        </authorList>
    </citation>
    <scope>NUCLEOTIDE SEQUENCE [LARGE SCALE GENOMIC DNA]</scope>
    <source>
        <strain evidence="8">Single colony</strain>
    </source>
</reference>
<evidence type="ECO:0000313" key="9">
    <source>
        <dbReference type="EMBL" id="PRQ71309.1"/>
    </source>
</evidence>
<protein>
    <submittedName>
        <fullName evidence="8 9">Cleft lip and palate associated transmembrane protein</fullName>
    </submittedName>
</protein>
<evidence type="ECO:0000256" key="3">
    <source>
        <dbReference type="ARBA" id="ARBA00022692"/>
    </source>
</evidence>
<feature type="transmembrane region" description="Helical" evidence="7">
    <location>
        <begin position="404"/>
        <end position="427"/>
    </location>
</feature>
<feature type="region of interest" description="Disordered" evidence="6">
    <location>
        <begin position="645"/>
        <end position="664"/>
    </location>
</feature>
<feature type="transmembrane region" description="Helical" evidence="7">
    <location>
        <begin position="565"/>
        <end position="584"/>
    </location>
</feature>
<feature type="region of interest" description="Disordered" evidence="6">
    <location>
        <begin position="222"/>
        <end position="243"/>
    </location>
</feature>
<feature type="region of interest" description="Disordered" evidence="6">
    <location>
        <begin position="58"/>
        <end position="109"/>
    </location>
</feature>
<feature type="compositionally biased region" description="Low complexity" evidence="6">
    <location>
        <begin position="1"/>
        <end position="12"/>
    </location>
</feature>
<keyword evidence="4 7" id="KW-1133">Transmembrane helix</keyword>
<dbReference type="OrthoDB" id="378564at2759"/>
<accession>A0A0K3CK40</accession>
<reference evidence="9 11" key="2">
    <citation type="journal article" date="2018" name="Elife">
        <title>Functional genomics of lipid metabolism in the oleaginous yeast Rhodosporidium toruloides.</title>
        <authorList>
            <person name="Coradetti S.T."/>
            <person name="Pinel D."/>
            <person name="Geiselman G."/>
            <person name="Ito M."/>
            <person name="Mondo S."/>
            <person name="Reilly M.C."/>
            <person name="Cheng Y.F."/>
            <person name="Bauer S."/>
            <person name="Grigoriev I."/>
            <person name="Gladden J.M."/>
            <person name="Simmons B.A."/>
            <person name="Brem R."/>
            <person name="Arkin A.P."/>
            <person name="Skerker J.M."/>
        </authorList>
    </citation>
    <scope>NUCLEOTIDE SEQUENCE [LARGE SCALE GENOMIC DNA]</scope>
    <source>
        <strain evidence="9 11">NBRC 0880</strain>
    </source>
</reference>